<organism evidence="2 4">
    <name type="scientific">Formosa algae</name>
    <dbReference type="NCBI Taxonomy" id="225843"/>
    <lineage>
        <taxon>Bacteria</taxon>
        <taxon>Pseudomonadati</taxon>
        <taxon>Bacteroidota</taxon>
        <taxon>Flavobacteriia</taxon>
        <taxon>Flavobacteriales</taxon>
        <taxon>Flavobacteriaceae</taxon>
        <taxon>Formosa</taxon>
    </lineage>
</organism>
<dbReference type="InterPro" id="IPR011047">
    <property type="entry name" value="Quinoprotein_ADH-like_sf"/>
</dbReference>
<dbReference type="PANTHER" id="PTHR35340:SF5">
    <property type="entry name" value="ASST-DOMAIN-CONTAINING PROTEIN"/>
    <property type="match status" value="1"/>
</dbReference>
<protein>
    <recommendedName>
        <fullName evidence="6">Arylsulfotransferase (ASST)</fullName>
    </recommendedName>
</protein>
<dbReference type="EMBL" id="JAGGJQ010000005">
    <property type="protein sequence ID" value="MBP1840118.1"/>
    <property type="molecule type" value="Genomic_DNA"/>
</dbReference>
<sequence length="342" mass="38139">MKNKKFNLGVVLVLFCVISACESTTADTDSVESENEVSEGYVLYSLIGDTTTYLIDSTGAEVKTWSSSYSSSGGYYLSENNTLLRLGKSSEVNNGTFSSGGLVSSVIEELNDESEVLWSINKYSDASTFHHDFKEVDTNTIIALSWQLREYNNSEYWNEVVLLIDKTDNSVIWEWNAMDDGGIFPEDNDQDDYLHFNSVDYKDGNILISSRGKNTLYLIDKESKGIIAELTAEDALSGQHDATFLVNGNILVFNNTAETAKSAVLEITRSDVLVWLYSNTFYSDHISGAQRLDSGNTLVCSGVEAHLIEVTDSGEVVWDYTIENTNSNRPIEVFKVRKYVNF</sequence>
<dbReference type="Proteomes" id="UP001231587">
    <property type="component" value="Unassembled WGS sequence"/>
</dbReference>
<dbReference type="EMBL" id="JAUSUU010000006">
    <property type="protein sequence ID" value="MDQ0335718.1"/>
    <property type="molecule type" value="Genomic_DNA"/>
</dbReference>
<proteinExistence type="predicted"/>
<gene>
    <name evidence="2" type="ORF">J2Z56_002045</name>
    <name evidence="3" type="ORF">J2Z57_002169</name>
</gene>
<evidence type="ECO:0000313" key="3">
    <source>
        <dbReference type="EMBL" id="MDQ0335718.1"/>
    </source>
</evidence>
<reference evidence="2" key="1">
    <citation type="submission" date="2021-03" db="EMBL/GenBank/DDBJ databases">
        <title>Genomic Encyclopedia of Type Strains, Phase IV (KMG-IV): sequencing the most valuable type-strain genomes for metagenomic binning, comparative biology and taxonomic classification.</title>
        <authorList>
            <person name="Goeker M."/>
        </authorList>
    </citation>
    <scope>NUCLEOTIDE SEQUENCE</scope>
    <source>
        <strain evidence="2">DSM 15523</strain>
        <strain evidence="3 5">DSM 16476</strain>
    </source>
</reference>
<dbReference type="InterPro" id="IPR039535">
    <property type="entry name" value="ASST-like"/>
</dbReference>
<dbReference type="RefSeq" id="WP_057782198.1">
    <property type="nucleotide sequence ID" value="NZ_JAGGJQ010000005.1"/>
</dbReference>
<dbReference type="Pfam" id="PF14269">
    <property type="entry name" value="Arylsulfotran_2"/>
    <property type="match status" value="1"/>
</dbReference>
<evidence type="ECO:0000313" key="4">
    <source>
        <dbReference type="Proteomes" id="UP001138672"/>
    </source>
</evidence>
<evidence type="ECO:0000256" key="1">
    <source>
        <dbReference type="SAM" id="SignalP"/>
    </source>
</evidence>
<dbReference type="PANTHER" id="PTHR35340">
    <property type="entry name" value="PQQ ENZYME REPEAT PROTEIN-RELATED"/>
    <property type="match status" value="1"/>
</dbReference>
<dbReference type="Proteomes" id="UP001138672">
    <property type="component" value="Unassembled WGS sequence"/>
</dbReference>
<accession>A0A9X0YLE9</accession>
<keyword evidence="5" id="KW-1185">Reference proteome</keyword>
<dbReference type="InterPro" id="IPR053143">
    <property type="entry name" value="Arylsulfate_ST"/>
</dbReference>
<evidence type="ECO:0000313" key="5">
    <source>
        <dbReference type="Proteomes" id="UP001231587"/>
    </source>
</evidence>
<name>A0A9X0YLE9_9FLAO</name>
<keyword evidence="1" id="KW-0732">Signal</keyword>
<evidence type="ECO:0008006" key="6">
    <source>
        <dbReference type="Google" id="ProtNLM"/>
    </source>
</evidence>
<dbReference type="PROSITE" id="PS51257">
    <property type="entry name" value="PROKAR_LIPOPROTEIN"/>
    <property type="match status" value="1"/>
</dbReference>
<feature type="signal peptide" evidence="1">
    <location>
        <begin position="1"/>
        <end position="26"/>
    </location>
</feature>
<evidence type="ECO:0000313" key="2">
    <source>
        <dbReference type="EMBL" id="MBP1840118.1"/>
    </source>
</evidence>
<dbReference type="OrthoDB" id="264813at2"/>
<dbReference type="SUPFAM" id="SSF50998">
    <property type="entry name" value="Quinoprotein alcohol dehydrogenase-like"/>
    <property type="match status" value="1"/>
</dbReference>
<feature type="chain" id="PRO_5040876750" description="Arylsulfotransferase (ASST)" evidence="1">
    <location>
        <begin position="27"/>
        <end position="342"/>
    </location>
</feature>
<comment type="caution">
    <text evidence="2">The sequence shown here is derived from an EMBL/GenBank/DDBJ whole genome shotgun (WGS) entry which is preliminary data.</text>
</comment>
<dbReference type="AlphaFoldDB" id="A0A9X0YLE9"/>